<sequence length="466" mass="47994">MPFSVLRDRTYRRLFAAQAIALVGTGLATVALSLLAYDLAGADAGAVLGTALAIKMLAYLLIGPVATALAERLSRRTLLVAMDIARAAVALALPFVTEVWQVYVLVLVLQSASAAFTPTFQAAIPEVLPREDDYTKALSLSRLAYDLESLCSPAVAAVLLALVGYQWLFTGTAIGFLASAVLVVSVVLPKPAPPPGAGGRWAATTRGFRLYLATPRLRALLLMHLAVAAATAMVVVNTVVLVHDGLGRGGGAVAVALGAFGIGSMTAALLLPRLLKRLTDRQVMLPAAFALGAGQAALAAALATGTLGWAGLLALWSLLGAATGAILTPTGRVVAASSAPNDRPAAFAAQFSLSHGWFLVTYPAAGWLAAQADLASAATVLAVLAGAAAITGLVCWPKRDAATVPHVHARLDPDDPHLAGARPAPGGWRHEHDFVIDGLHAHWPATGSDAPCDANRRYPAAAGARR</sequence>
<dbReference type="CDD" id="cd06173">
    <property type="entry name" value="MFS_MefA_like"/>
    <property type="match status" value="1"/>
</dbReference>
<reference evidence="8 9" key="1">
    <citation type="submission" date="2019-10" db="EMBL/GenBank/DDBJ databases">
        <title>Glycomyces albidus sp. nov., a novel actinomycete isolated from rhizosphere soil of wheat (Triticum aestivum L.).</title>
        <authorList>
            <person name="Qian L."/>
        </authorList>
    </citation>
    <scope>NUCLEOTIDE SEQUENCE [LARGE SCALE GENOMIC DNA]</scope>
    <source>
        <strain evidence="8 9">NEAU-7082</strain>
    </source>
</reference>
<feature type="transmembrane region" description="Helical" evidence="6">
    <location>
        <begin position="46"/>
        <end position="70"/>
    </location>
</feature>
<name>A0A6L5G7C5_9ACTN</name>
<dbReference type="Gene3D" id="1.20.1250.20">
    <property type="entry name" value="MFS general substrate transporter like domains"/>
    <property type="match status" value="1"/>
</dbReference>
<dbReference type="PANTHER" id="PTHR23513:SF6">
    <property type="entry name" value="MAJOR FACILITATOR SUPERFAMILY ASSOCIATED DOMAIN-CONTAINING PROTEIN"/>
    <property type="match status" value="1"/>
</dbReference>
<dbReference type="RefSeq" id="WP_153024714.1">
    <property type="nucleotide sequence ID" value="NZ_WIAO01000007.1"/>
</dbReference>
<evidence type="ECO:0000256" key="6">
    <source>
        <dbReference type="SAM" id="Phobius"/>
    </source>
</evidence>
<keyword evidence="2" id="KW-1003">Cell membrane</keyword>
<feature type="transmembrane region" description="Helical" evidence="6">
    <location>
        <begin position="283"/>
        <end position="303"/>
    </location>
</feature>
<dbReference type="PANTHER" id="PTHR23513">
    <property type="entry name" value="INTEGRAL MEMBRANE EFFLUX PROTEIN-RELATED"/>
    <property type="match status" value="1"/>
</dbReference>
<keyword evidence="9" id="KW-1185">Reference proteome</keyword>
<gene>
    <name evidence="8" type="ORF">GFD30_08245</name>
</gene>
<evidence type="ECO:0000256" key="2">
    <source>
        <dbReference type="ARBA" id="ARBA00022475"/>
    </source>
</evidence>
<dbReference type="AlphaFoldDB" id="A0A6L5G7C5"/>
<evidence type="ECO:0000259" key="7">
    <source>
        <dbReference type="PROSITE" id="PS50850"/>
    </source>
</evidence>
<evidence type="ECO:0000256" key="5">
    <source>
        <dbReference type="ARBA" id="ARBA00023136"/>
    </source>
</evidence>
<feature type="transmembrane region" description="Helical" evidence="6">
    <location>
        <begin position="249"/>
        <end position="271"/>
    </location>
</feature>
<dbReference type="PROSITE" id="PS50850">
    <property type="entry name" value="MFS"/>
    <property type="match status" value="1"/>
</dbReference>
<feature type="transmembrane region" description="Helical" evidence="6">
    <location>
        <begin position="309"/>
        <end position="335"/>
    </location>
</feature>
<keyword evidence="3 6" id="KW-0812">Transmembrane</keyword>
<dbReference type="EMBL" id="WIAO01000007">
    <property type="protein sequence ID" value="MQM25560.1"/>
    <property type="molecule type" value="Genomic_DNA"/>
</dbReference>
<dbReference type="SUPFAM" id="SSF103473">
    <property type="entry name" value="MFS general substrate transporter"/>
    <property type="match status" value="1"/>
</dbReference>
<dbReference type="InterPro" id="IPR020846">
    <property type="entry name" value="MFS_dom"/>
</dbReference>
<feature type="transmembrane region" description="Helical" evidence="6">
    <location>
        <begin position="219"/>
        <end position="243"/>
    </location>
</feature>
<dbReference type="Pfam" id="PF07690">
    <property type="entry name" value="MFS_1"/>
    <property type="match status" value="1"/>
</dbReference>
<feature type="transmembrane region" description="Helical" evidence="6">
    <location>
        <begin position="168"/>
        <end position="188"/>
    </location>
</feature>
<dbReference type="GO" id="GO:0005886">
    <property type="term" value="C:plasma membrane"/>
    <property type="evidence" value="ECO:0007669"/>
    <property type="project" value="UniProtKB-SubCell"/>
</dbReference>
<proteinExistence type="predicted"/>
<evidence type="ECO:0000313" key="9">
    <source>
        <dbReference type="Proteomes" id="UP000477750"/>
    </source>
</evidence>
<evidence type="ECO:0000256" key="3">
    <source>
        <dbReference type="ARBA" id="ARBA00022692"/>
    </source>
</evidence>
<comment type="caution">
    <text evidence="8">The sequence shown here is derived from an EMBL/GenBank/DDBJ whole genome shotgun (WGS) entry which is preliminary data.</text>
</comment>
<dbReference type="Proteomes" id="UP000477750">
    <property type="component" value="Unassembled WGS sequence"/>
</dbReference>
<evidence type="ECO:0000256" key="1">
    <source>
        <dbReference type="ARBA" id="ARBA00004651"/>
    </source>
</evidence>
<dbReference type="InterPro" id="IPR036259">
    <property type="entry name" value="MFS_trans_sf"/>
</dbReference>
<evidence type="ECO:0000256" key="4">
    <source>
        <dbReference type="ARBA" id="ARBA00022989"/>
    </source>
</evidence>
<dbReference type="GO" id="GO:0022857">
    <property type="term" value="F:transmembrane transporter activity"/>
    <property type="evidence" value="ECO:0007669"/>
    <property type="project" value="InterPro"/>
</dbReference>
<keyword evidence="4 6" id="KW-1133">Transmembrane helix</keyword>
<organism evidence="8 9">
    <name type="scientific">Glycomyces albidus</name>
    <dbReference type="NCBI Taxonomy" id="2656774"/>
    <lineage>
        <taxon>Bacteria</taxon>
        <taxon>Bacillati</taxon>
        <taxon>Actinomycetota</taxon>
        <taxon>Actinomycetes</taxon>
        <taxon>Glycomycetales</taxon>
        <taxon>Glycomycetaceae</taxon>
        <taxon>Glycomyces</taxon>
    </lineage>
</organism>
<feature type="transmembrane region" description="Helical" evidence="6">
    <location>
        <begin position="347"/>
        <end position="368"/>
    </location>
</feature>
<dbReference type="InterPro" id="IPR011701">
    <property type="entry name" value="MFS"/>
</dbReference>
<keyword evidence="5 6" id="KW-0472">Membrane</keyword>
<evidence type="ECO:0000313" key="8">
    <source>
        <dbReference type="EMBL" id="MQM25560.1"/>
    </source>
</evidence>
<accession>A0A6L5G7C5</accession>
<protein>
    <submittedName>
        <fullName evidence="8">MFS transporter</fullName>
    </submittedName>
</protein>
<comment type="subcellular location">
    <subcellularLocation>
        <location evidence="1">Cell membrane</location>
        <topology evidence="1">Multi-pass membrane protein</topology>
    </subcellularLocation>
</comment>
<feature type="transmembrane region" description="Helical" evidence="6">
    <location>
        <begin position="374"/>
        <end position="396"/>
    </location>
</feature>
<feature type="domain" description="Major facilitator superfamily (MFS) profile" evidence="7">
    <location>
        <begin position="1"/>
        <end position="400"/>
    </location>
</feature>